<evidence type="ECO:0000313" key="3">
    <source>
        <dbReference type="Proteomes" id="UP000784294"/>
    </source>
</evidence>
<evidence type="ECO:0000256" key="1">
    <source>
        <dbReference type="SAM" id="Phobius"/>
    </source>
</evidence>
<sequence length="172" mass="17967">MPAQRESRLTPIGCLAAKRWTRTGNALSARQLKSTNRAPCLRRLRFGADCSRLVASLVAGEAFTALTFSGHGFGFTCGLGLGLFRPVARRLVLGHCVCLRLGLAIGFPFGFGLGAHFSHEVSRSQSCSRFGSPFSIRSGQGVNLGLVLSLGVGLGVGFNVGLSVVFGVGVGV</sequence>
<protein>
    <submittedName>
        <fullName evidence="2">Uncharacterized protein</fullName>
    </submittedName>
</protein>
<comment type="caution">
    <text evidence="2">The sequence shown here is derived from an EMBL/GenBank/DDBJ whole genome shotgun (WGS) entry which is preliminary data.</text>
</comment>
<accession>A0A448XTA8</accession>
<feature type="transmembrane region" description="Helical" evidence="1">
    <location>
        <begin position="62"/>
        <end position="84"/>
    </location>
</feature>
<keyword evidence="3" id="KW-1185">Reference proteome</keyword>
<feature type="transmembrane region" description="Helical" evidence="1">
    <location>
        <begin position="144"/>
        <end position="170"/>
    </location>
</feature>
<organism evidence="2 3">
    <name type="scientific">Protopolystoma xenopodis</name>
    <dbReference type="NCBI Taxonomy" id="117903"/>
    <lineage>
        <taxon>Eukaryota</taxon>
        <taxon>Metazoa</taxon>
        <taxon>Spiralia</taxon>
        <taxon>Lophotrochozoa</taxon>
        <taxon>Platyhelminthes</taxon>
        <taxon>Monogenea</taxon>
        <taxon>Polyopisthocotylea</taxon>
        <taxon>Polystomatidea</taxon>
        <taxon>Polystomatidae</taxon>
        <taxon>Protopolystoma</taxon>
    </lineage>
</organism>
<keyword evidence="1" id="KW-1133">Transmembrane helix</keyword>
<feature type="transmembrane region" description="Helical" evidence="1">
    <location>
        <begin position="91"/>
        <end position="111"/>
    </location>
</feature>
<name>A0A448XTA8_9PLAT</name>
<dbReference type="EMBL" id="CAAALY010295692">
    <property type="protein sequence ID" value="VEL44338.1"/>
    <property type="molecule type" value="Genomic_DNA"/>
</dbReference>
<keyword evidence="1" id="KW-0472">Membrane</keyword>
<proteinExistence type="predicted"/>
<dbReference type="Proteomes" id="UP000784294">
    <property type="component" value="Unassembled WGS sequence"/>
</dbReference>
<evidence type="ECO:0000313" key="2">
    <source>
        <dbReference type="EMBL" id="VEL44338.1"/>
    </source>
</evidence>
<feature type="non-terminal residue" evidence="2">
    <location>
        <position position="172"/>
    </location>
</feature>
<reference evidence="2" key="1">
    <citation type="submission" date="2018-11" db="EMBL/GenBank/DDBJ databases">
        <authorList>
            <consortium name="Pathogen Informatics"/>
        </authorList>
    </citation>
    <scope>NUCLEOTIDE SEQUENCE</scope>
</reference>
<keyword evidence="1" id="KW-0812">Transmembrane</keyword>
<gene>
    <name evidence="2" type="ORF">PXEA_LOCUS37778</name>
</gene>
<dbReference type="AlphaFoldDB" id="A0A448XTA8"/>